<comment type="caution">
    <text evidence="1">The sequence shown here is derived from an EMBL/GenBank/DDBJ whole genome shotgun (WGS) entry which is preliminary data.</text>
</comment>
<gene>
    <name evidence="1" type="ORF">NIES80_22570</name>
</gene>
<organism evidence="1 2">
    <name type="scientific">Dolichospermum planctonicum</name>
    <dbReference type="NCBI Taxonomy" id="136072"/>
    <lineage>
        <taxon>Bacteria</taxon>
        <taxon>Bacillati</taxon>
        <taxon>Cyanobacteriota</taxon>
        <taxon>Cyanophyceae</taxon>
        <taxon>Nostocales</taxon>
        <taxon>Aphanizomenonaceae</taxon>
        <taxon>Dolichospermum</taxon>
    </lineage>
</organism>
<dbReference type="AlphaFoldDB" id="A0A480AHJ7"/>
<sequence>MAIAQTKQGALLIPPVEQPVIFEPNVDFGVGNLGRLLGKGFGGFFPLSIGGFTTFFPDIRLTPRFAVGNCL</sequence>
<reference evidence="2" key="1">
    <citation type="submission" date="2019-02" db="EMBL/GenBank/DDBJ databases">
        <title>Draft genome sequence of Dolichospermum planctonicum NIES-80.</title>
        <authorList>
            <person name="Yamaguchi H."/>
            <person name="Suzuki S."/>
            <person name="Kawachi M."/>
        </authorList>
    </citation>
    <scope>NUCLEOTIDE SEQUENCE [LARGE SCALE GENOMIC DNA]</scope>
    <source>
        <strain evidence="2">NIES-80</strain>
    </source>
</reference>
<evidence type="ECO:0000313" key="1">
    <source>
        <dbReference type="EMBL" id="GCL42551.1"/>
    </source>
</evidence>
<accession>A0A480AHJ7</accession>
<dbReference type="Proteomes" id="UP000299367">
    <property type="component" value="Unassembled WGS sequence"/>
</dbReference>
<name>A0A480AHJ7_9CYAN</name>
<dbReference type="EMBL" id="BJCF01000022">
    <property type="protein sequence ID" value="GCL42551.1"/>
    <property type="molecule type" value="Genomic_DNA"/>
</dbReference>
<protein>
    <submittedName>
        <fullName evidence="1">Uncharacterized protein</fullName>
    </submittedName>
</protein>
<proteinExistence type="predicted"/>
<evidence type="ECO:0000313" key="2">
    <source>
        <dbReference type="Proteomes" id="UP000299367"/>
    </source>
</evidence>